<dbReference type="Gene3D" id="4.10.1040.10">
    <property type="entry name" value="DM DNA-binding domain"/>
    <property type="match status" value="1"/>
</dbReference>
<organism evidence="9 10">
    <name type="scientific">Podarcis lilfordi</name>
    <name type="common">Lilford's wall lizard</name>
    <dbReference type="NCBI Taxonomy" id="74358"/>
    <lineage>
        <taxon>Eukaryota</taxon>
        <taxon>Metazoa</taxon>
        <taxon>Chordata</taxon>
        <taxon>Craniata</taxon>
        <taxon>Vertebrata</taxon>
        <taxon>Euteleostomi</taxon>
        <taxon>Lepidosauria</taxon>
        <taxon>Squamata</taxon>
        <taxon>Bifurcata</taxon>
        <taxon>Unidentata</taxon>
        <taxon>Episquamata</taxon>
        <taxon>Laterata</taxon>
        <taxon>Lacertibaenia</taxon>
        <taxon>Lacertidae</taxon>
        <taxon>Podarcis</taxon>
    </lineage>
</organism>
<keyword evidence="3 6" id="KW-0862">Zinc</keyword>
<dbReference type="Pfam" id="PF03474">
    <property type="entry name" value="DMA"/>
    <property type="match status" value="1"/>
</dbReference>
<keyword evidence="5 6" id="KW-0539">Nucleus</keyword>
<feature type="compositionally biased region" description="Basic residues" evidence="7">
    <location>
        <begin position="1"/>
        <end position="10"/>
    </location>
</feature>
<evidence type="ECO:0000256" key="6">
    <source>
        <dbReference type="PROSITE-ProRule" id="PRU00070"/>
    </source>
</evidence>
<dbReference type="InterPro" id="IPR005173">
    <property type="entry name" value="DMA"/>
</dbReference>
<dbReference type="EMBL" id="OX395142">
    <property type="protein sequence ID" value="CAI5796500.1"/>
    <property type="molecule type" value="Genomic_DNA"/>
</dbReference>
<evidence type="ECO:0000256" key="2">
    <source>
        <dbReference type="ARBA" id="ARBA00022723"/>
    </source>
</evidence>
<evidence type="ECO:0000256" key="3">
    <source>
        <dbReference type="ARBA" id="ARBA00022833"/>
    </source>
</evidence>
<feature type="compositionally biased region" description="Pro residues" evidence="7">
    <location>
        <begin position="345"/>
        <end position="354"/>
    </location>
</feature>
<feature type="compositionally biased region" description="Low complexity" evidence="7">
    <location>
        <begin position="225"/>
        <end position="234"/>
    </location>
</feature>
<dbReference type="SUPFAM" id="SSF82927">
    <property type="entry name" value="Cysteine-rich DNA binding domain, (DM domain)"/>
    <property type="match status" value="1"/>
</dbReference>
<dbReference type="FunFam" id="4.10.1040.10:FF:000001">
    <property type="entry name" value="doublesex- and mab-3-related transcription factor 1"/>
    <property type="match status" value="1"/>
</dbReference>
<dbReference type="CDD" id="cd14417">
    <property type="entry name" value="CUE_DMA_DMRTA1"/>
    <property type="match status" value="1"/>
</dbReference>
<feature type="domain" description="DM" evidence="8">
    <location>
        <begin position="149"/>
        <end position="196"/>
    </location>
</feature>
<comment type="subcellular location">
    <subcellularLocation>
        <location evidence="6">Nucleus</location>
    </subcellularLocation>
</comment>
<dbReference type="GO" id="GO:0046872">
    <property type="term" value="F:metal ion binding"/>
    <property type="evidence" value="ECO:0007669"/>
    <property type="project" value="UniProtKB-KW"/>
</dbReference>
<feature type="region of interest" description="Disordered" evidence="7">
    <location>
        <begin position="277"/>
        <end position="362"/>
    </location>
</feature>
<gene>
    <name evidence="9" type="ORF">PODLI_1B041304</name>
</gene>
<accession>A0AA35LHQ4</accession>
<dbReference type="InterPro" id="IPR036407">
    <property type="entry name" value="DM_DNA-bd_sf"/>
</dbReference>
<keyword evidence="2 6" id="KW-0479">Metal-binding</keyword>
<feature type="compositionally biased region" description="Basic and acidic residues" evidence="7">
    <location>
        <begin position="236"/>
        <end position="251"/>
    </location>
</feature>
<dbReference type="SUPFAM" id="SSF46934">
    <property type="entry name" value="UBA-like"/>
    <property type="match status" value="1"/>
</dbReference>
<dbReference type="GO" id="GO:0007548">
    <property type="term" value="P:sex differentiation"/>
    <property type="evidence" value="ECO:0007669"/>
    <property type="project" value="TreeGrafter"/>
</dbReference>
<feature type="compositionally biased region" description="Low complexity" evidence="7">
    <location>
        <begin position="316"/>
        <end position="326"/>
    </location>
</feature>
<feature type="region of interest" description="Disordered" evidence="7">
    <location>
        <begin position="1"/>
        <end position="20"/>
    </location>
</feature>
<dbReference type="AlphaFoldDB" id="A0AA35LHQ4"/>
<dbReference type="GO" id="GO:0000981">
    <property type="term" value="F:DNA-binding transcription factor activity, RNA polymerase II-specific"/>
    <property type="evidence" value="ECO:0007669"/>
    <property type="project" value="TreeGrafter"/>
</dbReference>
<evidence type="ECO:0000259" key="8">
    <source>
        <dbReference type="PROSITE" id="PS50809"/>
    </source>
</evidence>
<feature type="DNA-binding region" description="DM" evidence="6">
    <location>
        <begin position="149"/>
        <end position="196"/>
    </location>
</feature>
<protein>
    <submittedName>
        <fullName evidence="9">Doublesexmab-3-related and mab-3-related transcription factor A1</fullName>
    </submittedName>
</protein>
<evidence type="ECO:0000256" key="7">
    <source>
        <dbReference type="SAM" id="MobiDB-lite"/>
    </source>
</evidence>
<comment type="similarity">
    <text evidence="1">Belongs to the DMRT family.</text>
</comment>
<name>A0AA35LHQ4_9SAUR</name>
<dbReference type="InterPro" id="IPR001275">
    <property type="entry name" value="DM_DNA-bd"/>
</dbReference>
<reference evidence="9" key="1">
    <citation type="submission" date="2022-12" db="EMBL/GenBank/DDBJ databases">
        <authorList>
            <person name="Alioto T."/>
            <person name="Alioto T."/>
            <person name="Gomez Garrido J."/>
        </authorList>
    </citation>
    <scope>NUCLEOTIDE SEQUENCE</scope>
</reference>
<evidence type="ECO:0000256" key="1">
    <source>
        <dbReference type="ARBA" id="ARBA00006834"/>
    </source>
</evidence>
<dbReference type="PROSITE" id="PS50809">
    <property type="entry name" value="DM_2"/>
    <property type="match status" value="1"/>
</dbReference>
<dbReference type="GO" id="GO:0005634">
    <property type="term" value="C:nucleus"/>
    <property type="evidence" value="ECO:0007669"/>
    <property type="project" value="UniProtKB-SubCell"/>
</dbReference>
<dbReference type="Pfam" id="PF20624">
    <property type="entry name" value="DMRT5_DMB"/>
    <property type="match status" value="1"/>
</dbReference>
<evidence type="ECO:0000256" key="5">
    <source>
        <dbReference type="ARBA" id="ARBA00023242"/>
    </source>
</evidence>
<keyword evidence="4 6" id="KW-0238">DNA-binding</keyword>
<dbReference type="InterPro" id="IPR009060">
    <property type="entry name" value="UBA-like_sf"/>
</dbReference>
<evidence type="ECO:0000313" key="9">
    <source>
        <dbReference type="EMBL" id="CAI5796500.1"/>
    </source>
</evidence>
<dbReference type="PANTHER" id="PTHR12322">
    <property type="entry name" value="DOUBLESEX AND MAB-3 RELATED TRANSCRIPTION FACTOR DMRT"/>
    <property type="match status" value="1"/>
</dbReference>
<dbReference type="InterPro" id="IPR046472">
    <property type="entry name" value="DMRT5_1_DMB_dom"/>
</dbReference>
<feature type="compositionally biased region" description="Basic and acidic residues" evidence="7">
    <location>
        <begin position="11"/>
        <end position="20"/>
    </location>
</feature>
<dbReference type="PANTHER" id="PTHR12322:SF71">
    <property type="entry name" value="DOUBLESEX- AND MAB-3-RELATED TRANSCRIPTION FACTOR A1"/>
    <property type="match status" value="1"/>
</dbReference>
<dbReference type="InterPro" id="IPR026607">
    <property type="entry name" value="DMRT"/>
</dbReference>
<evidence type="ECO:0000313" key="10">
    <source>
        <dbReference type="Proteomes" id="UP001178461"/>
    </source>
</evidence>
<sequence length="535" mass="57180">MGVATRRPRPHGVDPARRAQERFRLWPSGPSSLRRAPGAQGRASRLLHGDWQLPPAASAGAVCLVVQGAQGAPFFSGAARAVGGAHAAFFPPPAEPLRARGGGCRGGCCRRRCQRRPVAVGDSGGGGCRSFSRASGLERGGGYPRTPKCARCRNHGVVSALKGHKRFCRWRDCACAKCALIAERQRVMAAQVALRRQQAHEESEARAGSQTPPLPTAVALRRSADGPGSASAGGEPVRHGHCPEVPRGRREEKIQKYGFPYSEPRSSAAYLQIPSLKSSPEATGDHKENSSGPQISGKEMTICPSGADDSLKGTDSSASLSSSDMESGNESERLKDFVASTSSIPSPPPPPPPTSSSSRRRDPLDILTKVFPDHKQSRLERVLHFCRGDIVQAIEQILNVNEQKQELATSPLPGCSVLQRASDFSLLGIDVRALGNKSAFSPLQSSPASFGNEANLYGLSPRLGIGPLRVAYSPPGRALPGMMPSYLRTGLFPALPFHPAMDYSFSGMIKDASYFPNKDAVVSSKIYTRLNEEHK</sequence>
<dbReference type="Pfam" id="PF00751">
    <property type="entry name" value="DM"/>
    <property type="match status" value="1"/>
</dbReference>
<feature type="region of interest" description="Disordered" evidence="7">
    <location>
        <begin position="219"/>
        <end position="251"/>
    </location>
</feature>
<dbReference type="GO" id="GO:0000978">
    <property type="term" value="F:RNA polymerase II cis-regulatory region sequence-specific DNA binding"/>
    <property type="evidence" value="ECO:0007669"/>
    <property type="project" value="TreeGrafter"/>
</dbReference>
<evidence type="ECO:0000256" key="4">
    <source>
        <dbReference type="ARBA" id="ARBA00023125"/>
    </source>
</evidence>
<dbReference type="SMART" id="SM00301">
    <property type="entry name" value="DM"/>
    <property type="match status" value="1"/>
</dbReference>
<proteinExistence type="inferred from homology"/>
<keyword evidence="10" id="KW-1185">Reference proteome</keyword>
<dbReference type="Proteomes" id="UP001178461">
    <property type="component" value="Chromosome 17"/>
</dbReference>
<dbReference type="PROSITE" id="PS40000">
    <property type="entry name" value="DM_1"/>
    <property type="match status" value="1"/>
</dbReference>